<sequence length="182" mass="20797">MSAPEPLKVDLTEAAREGIDLCKRGHWDEGLLCLNQALKADRQSLPGTAYSYLGYAMALRENKLWEGLNLAQLGVEVGYFDADNYYNLARIYLMRDNRRQAVLAVEEGLKVESEHRGLLQLQARLGKRSKPIFPFLSRDHVLNMLFGRIRHTVKSSREKAKTKTKKKAQPVKKKEVPNLFDL</sequence>
<evidence type="ECO:0000313" key="3">
    <source>
        <dbReference type="EMBL" id="QTD50413.1"/>
    </source>
</evidence>
<dbReference type="Gene3D" id="1.25.40.10">
    <property type="entry name" value="Tetratricopeptide repeat domain"/>
    <property type="match status" value="1"/>
</dbReference>
<dbReference type="EMBL" id="CP071793">
    <property type="protein sequence ID" value="QTD50413.1"/>
    <property type="molecule type" value="Genomic_DNA"/>
</dbReference>
<proteinExistence type="predicted"/>
<evidence type="ECO:0000313" key="4">
    <source>
        <dbReference type="Proteomes" id="UP000663929"/>
    </source>
</evidence>
<dbReference type="RefSeq" id="WP_237380089.1">
    <property type="nucleotide sequence ID" value="NZ_CP071793.1"/>
</dbReference>
<dbReference type="Proteomes" id="UP000663929">
    <property type="component" value="Chromosome"/>
</dbReference>
<dbReference type="SUPFAM" id="SSF48452">
    <property type="entry name" value="TPR-like"/>
    <property type="match status" value="1"/>
</dbReference>
<dbReference type="InterPro" id="IPR011990">
    <property type="entry name" value="TPR-like_helical_dom_sf"/>
</dbReference>
<dbReference type="AlphaFoldDB" id="A0A8A4TLH0"/>
<feature type="compositionally biased region" description="Basic residues" evidence="2">
    <location>
        <begin position="162"/>
        <end position="171"/>
    </location>
</feature>
<feature type="region of interest" description="Disordered" evidence="2">
    <location>
        <begin position="155"/>
        <end position="182"/>
    </location>
</feature>
<name>A0A8A4TLH0_SULCO</name>
<dbReference type="InterPro" id="IPR019734">
    <property type="entry name" value="TPR_rpt"/>
</dbReference>
<evidence type="ECO:0008006" key="5">
    <source>
        <dbReference type="Google" id="ProtNLM"/>
    </source>
</evidence>
<gene>
    <name evidence="3" type="ORF">J3U87_32925</name>
</gene>
<dbReference type="KEGG" id="scor:J3U87_32925"/>
<evidence type="ECO:0000256" key="2">
    <source>
        <dbReference type="SAM" id="MobiDB-lite"/>
    </source>
</evidence>
<accession>A0A8A4TLH0</accession>
<reference evidence="3" key="1">
    <citation type="submission" date="2021-03" db="EMBL/GenBank/DDBJ databases">
        <title>Acanthopleuribacteraceae sp. M133.</title>
        <authorList>
            <person name="Wang G."/>
        </authorList>
    </citation>
    <scope>NUCLEOTIDE SEQUENCE</scope>
    <source>
        <strain evidence="3">M133</strain>
    </source>
</reference>
<organism evidence="3 4">
    <name type="scientific">Sulfidibacter corallicola</name>
    <dbReference type="NCBI Taxonomy" id="2818388"/>
    <lineage>
        <taxon>Bacteria</taxon>
        <taxon>Pseudomonadati</taxon>
        <taxon>Acidobacteriota</taxon>
        <taxon>Holophagae</taxon>
        <taxon>Acanthopleuribacterales</taxon>
        <taxon>Acanthopleuribacteraceae</taxon>
        <taxon>Sulfidibacter</taxon>
    </lineage>
</organism>
<keyword evidence="4" id="KW-1185">Reference proteome</keyword>
<evidence type="ECO:0000256" key="1">
    <source>
        <dbReference type="PROSITE-ProRule" id="PRU00339"/>
    </source>
</evidence>
<protein>
    <recommendedName>
        <fullName evidence="5">Tetratricopeptide repeat protein</fullName>
    </recommendedName>
</protein>
<dbReference type="PROSITE" id="PS50005">
    <property type="entry name" value="TPR"/>
    <property type="match status" value="1"/>
</dbReference>
<feature type="repeat" description="TPR" evidence="1">
    <location>
        <begin position="82"/>
        <end position="115"/>
    </location>
</feature>
<keyword evidence="1" id="KW-0802">TPR repeat</keyword>